<keyword evidence="3" id="KW-1185">Reference proteome</keyword>
<protein>
    <submittedName>
        <fullName evidence="2">Uncharacterized protein</fullName>
    </submittedName>
</protein>
<feature type="transmembrane region" description="Helical" evidence="1">
    <location>
        <begin position="59"/>
        <end position="89"/>
    </location>
</feature>
<comment type="caution">
    <text evidence="2">The sequence shown here is derived from an EMBL/GenBank/DDBJ whole genome shotgun (WGS) entry which is preliminary data.</text>
</comment>
<feature type="transmembrane region" description="Helical" evidence="1">
    <location>
        <begin position="152"/>
        <end position="171"/>
    </location>
</feature>
<sequence>MVIYFVACFFTHNRDNAILSGPSTQPLATFVIMSAITTLVAEAILLLRVYTVYHKNQAVLGILSLFWVTHLVLMAVVLKRATLLFILTINFFTSREANPFMALRGLDSIMIILPAIVFDAVVGAFLTFGLYQRSASYRSNMPLVKLIIRDGILYFSALFITNVIWLVLSIYSSPKSSFGLVLSDDLNFVPLEALSTCITTTMLARLTLNLRKYDPAVNNEFRFGDMTGAITRSLRFRDHTTVTEETVGAG</sequence>
<dbReference type="Proteomes" id="UP000807353">
    <property type="component" value="Unassembled WGS sequence"/>
</dbReference>
<dbReference type="AlphaFoldDB" id="A0A9P5YHR5"/>
<feature type="transmembrane region" description="Helical" evidence="1">
    <location>
        <begin position="27"/>
        <end position="47"/>
    </location>
</feature>
<proteinExistence type="predicted"/>
<keyword evidence="1" id="KW-1133">Transmembrane helix</keyword>
<dbReference type="EMBL" id="MU150235">
    <property type="protein sequence ID" value="KAF9467840.1"/>
    <property type="molecule type" value="Genomic_DNA"/>
</dbReference>
<reference evidence="2" key="1">
    <citation type="submission" date="2020-11" db="EMBL/GenBank/DDBJ databases">
        <authorList>
            <consortium name="DOE Joint Genome Institute"/>
            <person name="Ahrendt S."/>
            <person name="Riley R."/>
            <person name="Andreopoulos W."/>
            <person name="Labutti K."/>
            <person name="Pangilinan J."/>
            <person name="Ruiz-Duenas F.J."/>
            <person name="Barrasa J.M."/>
            <person name="Sanchez-Garcia M."/>
            <person name="Camarero S."/>
            <person name="Miyauchi S."/>
            <person name="Serrano A."/>
            <person name="Linde D."/>
            <person name="Babiker R."/>
            <person name="Drula E."/>
            <person name="Ayuso-Fernandez I."/>
            <person name="Pacheco R."/>
            <person name="Padilla G."/>
            <person name="Ferreira P."/>
            <person name="Barriuso J."/>
            <person name="Kellner H."/>
            <person name="Castanera R."/>
            <person name="Alfaro M."/>
            <person name="Ramirez L."/>
            <person name="Pisabarro A.G."/>
            <person name="Kuo A."/>
            <person name="Tritt A."/>
            <person name="Lipzen A."/>
            <person name="He G."/>
            <person name="Yan M."/>
            <person name="Ng V."/>
            <person name="Cullen D."/>
            <person name="Martin F."/>
            <person name="Rosso M.-N."/>
            <person name="Henrissat B."/>
            <person name="Hibbett D."/>
            <person name="Martinez A.T."/>
            <person name="Grigoriev I.V."/>
        </authorList>
    </citation>
    <scope>NUCLEOTIDE SEQUENCE</scope>
    <source>
        <strain evidence="2">CBS 247.69</strain>
    </source>
</reference>
<name>A0A9P5YHR5_9AGAR</name>
<evidence type="ECO:0000313" key="2">
    <source>
        <dbReference type="EMBL" id="KAF9467840.1"/>
    </source>
</evidence>
<accession>A0A9P5YHR5</accession>
<gene>
    <name evidence="2" type="ORF">BDZ94DRAFT_1247868</name>
</gene>
<keyword evidence="1" id="KW-0812">Transmembrane</keyword>
<feature type="transmembrane region" description="Helical" evidence="1">
    <location>
        <begin position="191"/>
        <end position="208"/>
    </location>
</feature>
<evidence type="ECO:0000313" key="3">
    <source>
        <dbReference type="Proteomes" id="UP000807353"/>
    </source>
</evidence>
<organism evidence="2 3">
    <name type="scientific">Collybia nuda</name>
    <dbReference type="NCBI Taxonomy" id="64659"/>
    <lineage>
        <taxon>Eukaryota</taxon>
        <taxon>Fungi</taxon>
        <taxon>Dikarya</taxon>
        <taxon>Basidiomycota</taxon>
        <taxon>Agaricomycotina</taxon>
        <taxon>Agaricomycetes</taxon>
        <taxon>Agaricomycetidae</taxon>
        <taxon>Agaricales</taxon>
        <taxon>Tricholomatineae</taxon>
        <taxon>Clitocybaceae</taxon>
        <taxon>Collybia</taxon>
    </lineage>
</organism>
<feature type="transmembrane region" description="Helical" evidence="1">
    <location>
        <begin position="109"/>
        <end position="131"/>
    </location>
</feature>
<dbReference type="OrthoDB" id="2745134at2759"/>
<keyword evidence="1" id="KW-0472">Membrane</keyword>
<evidence type="ECO:0000256" key="1">
    <source>
        <dbReference type="SAM" id="Phobius"/>
    </source>
</evidence>